<feature type="compositionally biased region" description="Polar residues" evidence="1">
    <location>
        <begin position="126"/>
        <end position="166"/>
    </location>
</feature>
<gene>
    <name evidence="2" type="ORF">BECKDK2373C_GA0170839_12401</name>
</gene>
<feature type="compositionally biased region" description="Basic and acidic residues" evidence="1">
    <location>
        <begin position="77"/>
        <end position="87"/>
    </location>
</feature>
<sequence>MKGLPTVLMKVLLVSGSFLFSSIGIGGEISKDQKESRELISTQLPSGVYYIRSRVGSLGGIHEDLSSKRDPWAEMEAMIEKKEEAKRKAAAAVKSSGQSNQAPSGSGEGESASSNAKSPEPEEPTTDLSTGTTAIAAETSSPETNLDGSSPTANAPFQAGESSGSDVTEAKVTEEDRHEYQKVYIDVEVPDPSVCDVRIPKLSGPSGPVEYKQGHYLAVGQKYEVEVKCEGYKARNKVIRPDGNTERYSVKP</sequence>
<organism evidence="2">
    <name type="scientific">Candidatus Kentrum sp. DK</name>
    <dbReference type="NCBI Taxonomy" id="2126562"/>
    <lineage>
        <taxon>Bacteria</taxon>
        <taxon>Pseudomonadati</taxon>
        <taxon>Pseudomonadota</taxon>
        <taxon>Gammaproteobacteria</taxon>
        <taxon>Candidatus Kentrum</taxon>
    </lineage>
</organism>
<evidence type="ECO:0000313" key="2">
    <source>
        <dbReference type="EMBL" id="VFJ70003.1"/>
    </source>
</evidence>
<evidence type="ECO:0000256" key="1">
    <source>
        <dbReference type="SAM" id="MobiDB-lite"/>
    </source>
</evidence>
<reference evidence="2" key="1">
    <citation type="submission" date="2019-02" db="EMBL/GenBank/DDBJ databases">
        <authorList>
            <person name="Gruber-Vodicka R. H."/>
            <person name="Seah K. B. B."/>
        </authorList>
    </citation>
    <scope>NUCLEOTIDE SEQUENCE</scope>
    <source>
        <strain evidence="2">BECK_DK161</strain>
    </source>
</reference>
<accession>A0A450TQ24</accession>
<protein>
    <submittedName>
        <fullName evidence="2">Uncharacterized protein</fullName>
    </submittedName>
</protein>
<dbReference type="EMBL" id="CAADEY010000240">
    <property type="protein sequence ID" value="VFJ70003.1"/>
    <property type="molecule type" value="Genomic_DNA"/>
</dbReference>
<dbReference type="AlphaFoldDB" id="A0A450TQ24"/>
<name>A0A450TQ24_9GAMM</name>
<proteinExistence type="predicted"/>
<feature type="region of interest" description="Disordered" evidence="1">
    <location>
        <begin position="77"/>
        <end position="175"/>
    </location>
</feature>